<comment type="similarity">
    <text evidence="1 4">Belongs to the glycosyl hydrolase 43 family.</text>
</comment>
<keyword evidence="5" id="KW-0732">Signal</keyword>
<sequence>MTVYQETNYARKIIMALLSTLLLLSSLLIASQKANAAPADITNNSNWNDTDGNPIWAQGGYIIQQGNTFYWYGMDYSVSGVKNVNLYTSTDMKTWANHGNVVNLSSIPGYAGTHWIGRPVVAYNSSTAKYVMLLEWNNSDGNGRNKLTYFTSSSITGPFTYERFDAYPSGSSMGDLGSIFQDGDGSTYITYTSDNPGTNGAIQISKLASDYLSIAANTKWLPSTYPNKEASTLIKRGSQYLLFTSATNGWYSSQTYCSTAASLSGTWSTASVCSTSPSTTNSFDTQVDQVLPIVGTSGTMYVYLGDRWNNKGGSTGVGRNQWYPISFDGAGVPTINGYGQWRIDTATGTWSPIVDVDVTKTYSIGNRNSGKVLGIVSDSTADGGKIEQRSYSAAASQTWQFINAGSGLYKIKNVNSLKLMDITGASLADGAQNIQWTPNNGTNQLWQLISVGSGYFKIKNQNSGKFLGISAGSTADGGLNIQWADTGSLNQNWSFTER</sequence>
<evidence type="ECO:0000256" key="2">
    <source>
        <dbReference type="ARBA" id="ARBA00022801"/>
    </source>
</evidence>
<dbReference type="PANTHER" id="PTHR22925">
    <property type="entry name" value="GLYCOSYL HYDROLASE 43 FAMILY MEMBER"/>
    <property type="match status" value="1"/>
</dbReference>
<organism evidence="7 8">
    <name type="scientific">Paenibacillus alba</name>
    <dbReference type="NCBI Taxonomy" id="1197127"/>
    <lineage>
        <taxon>Bacteria</taxon>
        <taxon>Bacillati</taxon>
        <taxon>Bacillota</taxon>
        <taxon>Bacilli</taxon>
        <taxon>Bacillales</taxon>
        <taxon>Paenibacillaceae</taxon>
        <taxon>Paenibacillus</taxon>
    </lineage>
</organism>
<dbReference type="RefSeq" id="WP_326073571.1">
    <property type="nucleotide sequence ID" value="NZ_JARLKY010000051.1"/>
</dbReference>
<feature type="chain" id="PRO_5046119293" evidence="5">
    <location>
        <begin position="37"/>
        <end position="498"/>
    </location>
</feature>
<dbReference type="InterPro" id="IPR006710">
    <property type="entry name" value="Glyco_hydro_43"/>
</dbReference>
<dbReference type="SUPFAM" id="SSF75005">
    <property type="entry name" value="Arabinanase/levansucrase/invertase"/>
    <property type="match status" value="1"/>
</dbReference>
<keyword evidence="3 4" id="KW-0326">Glycosidase</keyword>
<feature type="domain" description="Ricin B lectin" evidence="6">
    <location>
        <begin position="359"/>
        <end position="496"/>
    </location>
</feature>
<dbReference type="SUPFAM" id="SSF50370">
    <property type="entry name" value="Ricin B-like lectins"/>
    <property type="match status" value="1"/>
</dbReference>
<protein>
    <submittedName>
        <fullName evidence="7">RICIN domain-containing protein</fullName>
    </submittedName>
</protein>
<name>A0ABU6G9Q1_9BACL</name>
<evidence type="ECO:0000313" key="7">
    <source>
        <dbReference type="EMBL" id="MEC0229543.1"/>
    </source>
</evidence>
<dbReference type="SMART" id="SM00458">
    <property type="entry name" value="RICIN"/>
    <property type="match status" value="1"/>
</dbReference>
<dbReference type="Pfam" id="PF04616">
    <property type="entry name" value="Glyco_hydro_43"/>
    <property type="match status" value="1"/>
</dbReference>
<reference evidence="7 8" key="1">
    <citation type="submission" date="2023-03" db="EMBL/GenBank/DDBJ databases">
        <title>Bacillus Genome Sequencing.</title>
        <authorList>
            <person name="Dunlap C."/>
        </authorList>
    </citation>
    <scope>NUCLEOTIDE SEQUENCE [LARGE SCALE GENOMIC DNA]</scope>
    <source>
        <strain evidence="7 8">BD-533</strain>
    </source>
</reference>
<gene>
    <name evidence="7" type="ORF">P4I72_20655</name>
</gene>
<dbReference type="Gene3D" id="2.80.10.50">
    <property type="match status" value="1"/>
</dbReference>
<evidence type="ECO:0000259" key="6">
    <source>
        <dbReference type="SMART" id="SM00458"/>
    </source>
</evidence>
<dbReference type="InterPro" id="IPR035992">
    <property type="entry name" value="Ricin_B-like_lectins"/>
</dbReference>
<evidence type="ECO:0000256" key="5">
    <source>
        <dbReference type="SAM" id="SignalP"/>
    </source>
</evidence>
<dbReference type="Proteomes" id="UP001338137">
    <property type="component" value="Unassembled WGS sequence"/>
</dbReference>
<accession>A0ABU6G9Q1</accession>
<dbReference type="Gene3D" id="2.115.10.20">
    <property type="entry name" value="Glycosyl hydrolase domain, family 43"/>
    <property type="match status" value="1"/>
</dbReference>
<evidence type="ECO:0000256" key="1">
    <source>
        <dbReference type="ARBA" id="ARBA00009865"/>
    </source>
</evidence>
<comment type="caution">
    <text evidence="7">The sequence shown here is derived from an EMBL/GenBank/DDBJ whole genome shotgun (WGS) entry which is preliminary data.</text>
</comment>
<dbReference type="InterPro" id="IPR023296">
    <property type="entry name" value="Glyco_hydro_beta-prop_sf"/>
</dbReference>
<evidence type="ECO:0000256" key="3">
    <source>
        <dbReference type="ARBA" id="ARBA00023295"/>
    </source>
</evidence>
<proteinExistence type="inferred from homology"/>
<evidence type="ECO:0000313" key="8">
    <source>
        <dbReference type="Proteomes" id="UP001338137"/>
    </source>
</evidence>
<dbReference type="InterPro" id="IPR000772">
    <property type="entry name" value="Ricin_B_lectin"/>
</dbReference>
<evidence type="ECO:0000256" key="4">
    <source>
        <dbReference type="RuleBase" id="RU361187"/>
    </source>
</evidence>
<dbReference type="EMBL" id="JARLKY010000051">
    <property type="protein sequence ID" value="MEC0229543.1"/>
    <property type="molecule type" value="Genomic_DNA"/>
</dbReference>
<keyword evidence="8" id="KW-1185">Reference proteome</keyword>
<feature type="signal peptide" evidence="5">
    <location>
        <begin position="1"/>
        <end position="36"/>
    </location>
</feature>
<dbReference type="PANTHER" id="PTHR22925:SF3">
    <property type="entry name" value="GLYCOSYL HYDROLASE FAMILY PROTEIN 43"/>
    <property type="match status" value="1"/>
</dbReference>
<dbReference type="Pfam" id="PF14200">
    <property type="entry name" value="RicinB_lectin_2"/>
    <property type="match status" value="2"/>
</dbReference>
<keyword evidence="2 4" id="KW-0378">Hydrolase</keyword>
<dbReference type="PROSITE" id="PS50231">
    <property type="entry name" value="RICIN_B_LECTIN"/>
    <property type="match status" value="1"/>
</dbReference>